<dbReference type="Gene3D" id="1.10.1740.10">
    <property type="match status" value="1"/>
</dbReference>
<evidence type="ECO:0000256" key="6">
    <source>
        <dbReference type="SAM" id="MobiDB-lite"/>
    </source>
</evidence>
<keyword evidence="3" id="KW-0731">Sigma factor</keyword>
<keyword evidence="2" id="KW-0805">Transcription regulation</keyword>
<dbReference type="InterPro" id="IPR013325">
    <property type="entry name" value="RNA_pol_sigma_r2"/>
</dbReference>
<evidence type="ECO:0000259" key="8">
    <source>
        <dbReference type="Pfam" id="PF08281"/>
    </source>
</evidence>
<evidence type="ECO:0000313" key="9">
    <source>
        <dbReference type="EMBL" id="TPG05409.1"/>
    </source>
</evidence>
<name>A0A502F860_9GAMM</name>
<keyword evidence="10" id="KW-1185">Reference proteome</keyword>
<dbReference type="InterPro" id="IPR007627">
    <property type="entry name" value="RNA_pol_sigma70_r2"/>
</dbReference>
<keyword evidence="4" id="KW-0238">DNA-binding</keyword>
<feature type="domain" description="RNA polymerase sigma factor 70 region 4 type 2" evidence="8">
    <location>
        <begin position="161"/>
        <end position="213"/>
    </location>
</feature>
<proteinExistence type="inferred from homology"/>
<comment type="caution">
    <text evidence="9">The sequence shown here is derived from an EMBL/GenBank/DDBJ whole genome shotgun (WGS) entry which is preliminary data.</text>
</comment>
<dbReference type="OrthoDB" id="7041663at2"/>
<feature type="domain" description="RNA polymerase sigma-70 region 2" evidence="7">
    <location>
        <begin position="69"/>
        <end position="130"/>
    </location>
</feature>
<accession>A0A502F860</accession>
<feature type="compositionally biased region" description="Basic and acidic residues" evidence="6">
    <location>
        <begin position="139"/>
        <end position="149"/>
    </location>
</feature>
<sequence>MLQTLTATGFMGLDSGLSRGMSRVRTVPVEPAAASISETPDQRRAAWMAAAQAGDRRAYEKLLADSVALIRAAARRQGVAQDHIDDVVQETLITVHRVRHTYDPTRSYDAWLTAIANRRAIDALRSRGRRDSRELHDDFAVDSHPDQHDASAATESGQRAQRLREAIAELPPGQREAVEQLGLKEHSLSEAAELTGRNAGALKVNLHRALKALRERFHGEP</sequence>
<protein>
    <submittedName>
        <fullName evidence="9">Sigma-70 family RNA polymerase sigma factor</fullName>
    </submittedName>
</protein>
<dbReference type="GO" id="GO:0006352">
    <property type="term" value="P:DNA-templated transcription initiation"/>
    <property type="evidence" value="ECO:0007669"/>
    <property type="project" value="InterPro"/>
</dbReference>
<evidence type="ECO:0000256" key="4">
    <source>
        <dbReference type="ARBA" id="ARBA00023125"/>
    </source>
</evidence>
<reference evidence="9 10" key="1">
    <citation type="journal article" date="2019" name="Environ. Microbiol.">
        <title>Species interactions and distinct microbial communities in high Arctic permafrost affected cryosols are associated with the CH4 and CO2 gas fluxes.</title>
        <authorList>
            <person name="Altshuler I."/>
            <person name="Hamel J."/>
            <person name="Turney S."/>
            <person name="Magnuson E."/>
            <person name="Levesque R."/>
            <person name="Greer C."/>
            <person name="Whyte L.G."/>
        </authorList>
    </citation>
    <scope>NUCLEOTIDE SEQUENCE [LARGE SCALE GENOMIC DNA]</scope>
    <source>
        <strain evidence="9 10">S13Y</strain>
    </source>
</reference>
<dbReference type="PANTHER" id="PTHR43133">
    <property type="entry name" value="RNA POLYMERASE ECF-TYPE SIGMA FACTO"/>
    <property type="match status" value="1"/>
</dbReference>
<dbReference type="NCBIfam" id="TIGR02937">
    <property type="entry name" value="sigma70-ECF"/>
    <property type="match status" value="1"/>
</dbReference>
<dbReference type="GO" id="GO:0016987">
    <property type="term" value="F:sigma factor activity"/>
    <property type="evidence" value="ECO:0007669"/>
    <property type="project" value="UniProtKB-KW"/>
</dbReference>
<dbReference type="InterPro" id="IPR013249">
    <property type="entry name" value="RNA_pol_sigma70_r4_t2"/>
</dbReference>
<evidence type="ECO:0000256" key="2">
    <source>
        <dbReference type="ARBA" id="ARBA00023015"/>
    </source>
</evidence>
<organism evidence="9 10">
    <name type="scientific">Rhodanobacter glycinis</name>
    <dbReference type="NCBI Taxonomy" id="582702"/>
    <lineage>
        <taxon>Bacteria</taxon>
        <taxon>Pseudomonadati</taxon>
        <taxon>Pseudomonadota</taxon>
        <taxon>Gammaproteobacteria</taxon>
        <taxon>Lysobacterales</taxon>
        <taxon>Rhodanobacteraceae</taxon>
        <taxon>Rhodanobacter</taxon>
    </lineage>
</organism>
<dbReference type="PANTHER" id="PTHR43133:SF58">
    <property type="entry name" value="ECF RNA POLYMERASE SIGMA FACTOR SIGD"/>
    <property type="match status" value="1"/>
</dbReference>
<dbReference type="InterPro" id="IPR039425">
    <property type="entry name" value="RNA_pol_sigma-70-like"/>
</dbReference>
<dbReference type="AlphaFoldDB" id="A0A502F860"/>
<gene>
    <name evidence="9" type="ORF">EAH88_15755</name>
</gene>
<comment type="similarity">
    <text evidence="1">Belongs to the sigma-70 factor family. ECF subfamily.</text>
</comment>
<dbReference type="SUPFAM" id="SSF88946">
    <property type="entry name" value="Sigma2 domain of RNA polymerase sigma factors"/>
    <property type="match status" value="1"/>
</dbReference>
<dbReference type="InterPro" id="IPR014284">
    <property type="entry name" value="RNA_pol_sigma-70_dom"/>
</dbReference>
<dbReference type="SUPFAM" id="SSF88659">
    <property type="entry name" value="Sigma3 and sigma4 domains of RNA polymerase sigma factors"/>
    <property type="match status" value="1"/>
</dbReference>
<dbReference type="Pfam" id="PF04542">
    <property type="entry name" value="Sigma70_r2"/>
    <property type="match status" value="1"/>
</dbReference>
<dbReference type="InterPro" id="IPR036388">
    <property type="entry name" value="WH-like_DNA-bd_sf"/>
</dbReference>
<dbReference type="InterPro" id="IPR013324">
    <property type="entry name" value="RNA_pol_sigma_r3/r4-like"/>
</dbReference>
<evidence type="ECO:0000259" key="7">
    <source>
        <dbReference type="Pfam" id="PF04542"/>
    </source>
</evidence>
<evidence type="ECO:0000256" key="5">
    <source>
        <dbReference type="ARBA" id="ARBA00023163"/>
    </source>
</evidence>
<dbReference type="Gene3D" id="1.10.10.10">
    <property type="entry name" value="Winged helix-like DNA-binding domain superfamily/Winged helix DNA-binding domain"/>
    <property type="match status" value="1"/>
</dbReference>
<evidence type="ECO:0000313" key="10">
    <source>
        <dbReference type="Proteomes" id="UP000319486"/>
    </source>
</evidence>
<evidence type="ECO:0000256" key="1">
    <source>
        <dbReference type="ARBA" id="ARBA00010641"/>
    </source>
</evidence>
<evidence type="ECO:0000256" key="3">
    <source>
        <dbReference type="ARBA" id="ARBA00023082"/>
    </source>
</evidence>
<dbReference type="Proteomes" id="UP000319486">
    <property type="component" value="Unassembled WGS sequence"/>
</dbReference>
<feature type="region of interest" description="Disordered" evidence="6">
    <location>
        <begin position="139"/>
        <end position="158"/>
    </location>
</feature>
<dbReference type="GO" id="GO:0003677">
    <property type="term" value="F:DNA binding"/>
    <property type="evidence" value="ECO:0007669"/>
    <property type="project" value="UniProtKB-KW"/>
</dbReference>
<keyword evidence="5" id="KW-0804">Transcription</keyword>
<dbReference type="EMBL" id="RCZO01000010">
    <property type="protein sequence ID" value="TPG05409.1"/>
    <property type="molecule type" value="Genomic_DNA"/>
</dbReference>
<dbReference type="Pfam" id="PF08281">
    <property type="entry name" value="Sigma70_r4_2"/>
    <property type="match status" value="1"/>
</dbReference>